<name>A0A6J5MBU4_9CAUD</name>
<accession>A0A6J5MBU4</accession>
<gene>
    <name evidence="2" type="ORF">UFOVP468_8</name>
</gene>
<reference evidence="2" key="1">
    <citation type="submission" date="2020-04" db="EMBL/GenBank/DDBJ databases">
        <authorList>
            <person name="Chiriac C."/>
            <person name="Salcher M."/>
            <person name="Ghai R."/>
            <person name="Kavagutti S V."/>
        </authorList>
    </citation>
    <scope>NUCLEOTIDE SEQUENCE</scope>
</reference>
<organism evidence="2">
    <name type="scientific">uncultured Caudovirales phage</name>
    <dbReference type="NCBI Taxonomy" id="2100421"/>
    <lineage>
        <taxon>Viruses</taxon>
        <taxon>Duplodnaviria</taxon>
        <taxon>Heunggongvirae</taxon>
        <taxon>Uroviricota</taxon>
        <taxon>Caudoviricetes</taxon>
        <taxon>Peduoviridae</taxon>
        <taxon>Maltschvirus</taxon>
        <taxon>Maltschvirus maltsch</taxon>
    </lineage>
</organism>
<dbReference type="Pfam" id="PF07750">
    <property type="entry name" value="GcrA"/>
    <property type="match status" value="1"/>
</dbReference>
<protein>
    <submittedName>
        <fullName evidence="2">GcrA cell cycle regulator</fullName>
    </submittedName>
</protein>
<dbReference type="EMBL" id="LR796432">
    <property type="protein sequence ID" value="CAB4144078.1"/>
    <property type="molecule type" value="Genomic_DNA"/>
</dbReference>
<evidence type="ECO:0000256" key="1">
    <source>
        <dbReference type="SAM" id="MobiDB-lite"/>
    </source>
</evidence>
<proteinExistence type="predicted"/>
<dbReference type="Gene3D" id="1.10.10.60">
    <property type="entry name" value="Homeodomain-like"/>
    <property type="match status" value="1"/>
</dbReference>
<sequence length="158" mass="17792">MATKGGYNQQSLWSDEDLATLRRLWLEGYTSRAIGDVLGRTRNAVLGCVHRHNMNDRVRATPQKPINMAPKPPKSKAPPKKSSEQPPVLAMPTVKREYTGARPWITRQPFECKFPVSGIGADTFSCCKPTRLLYGYCKEHEAVVYLPQKARIRVPRGV</sequence>
<evidence type="ECO:0000313" key="2">
    <source>
        <dbReference type="EMBL" id="CAB4144078.1"/>
    </source>
</evidence>
<feature type="region of interest" description="Disordered" evidence="1">
    <location>
        <begin position="54"/>
        <end position="93"/>
    </location>
</feature>
<dbReference type="InterPro" id="IPR011681">
    <property type="entry name" value="GcrA"/>
</dbReference>